<dbReference type="InterPro" id="IPR001214">
    <property type="entry name" value="SET_dom"/>
</dbReference>
<proteinExistence type="predicted"/>
<gene>
    <name evidence="2" type="ORF">Baya_15058</name>
</gene>
<dbReference type="Gene3D" id="2.170.270.10">
    <property type="entry name" value="SET domain"/>
    <property type="match status" value="1"/>
</dbReference>
<dbReference type="AlphaFoldDB" id="A0A556VAV3"/>
<dbReference type="InterPro" id="IPR051760">
    <property type="entry name" value="KMT5A"/>
</dbReference>
<keyword evidence="3" id="KW-1185">Reference proteome</keyword>
<dbReference type="InterPro" id="IPR046341">
    <property type="entry name" value="SET_dom_sf"/>
</dbReference>
<dbReference type="PANTHER" id="PTHR46167:SF1">
    <property type="entry name" value="N-LYSINE METHYLTRANSFERASE KMT5A"/>
    <property type="match status" value="1"/>
</dbReference>
<sequence length="212" mass="24734">MKLHLEHVLSHFGRRRPNESRVNARIESKGWKNNVPSAARIITKWKPSGPIEIAMDSEHIEQLIYSQRWQGLTVMSTLEQGKRVIATRDFQPGEVVCDYHGRVVTAKEGRTIHKTTRLLFYKNCKGISMCIDAHLPKRDCHLEKETFGRLINHSRNHLNLRHRAYRMNYNGEVKDVILFIASKSISVNDELLFDYSVQRKSFNGECLKLCWF</sequence>
<dbReference type="GO" id="GO:0043516">
    <property type="term" value="P:regulation of DNA damage response, signal transduction by p53 class mediator"/>
    <property type="evidence" value="ECO:0007669"/>
    <property type="project" value="TreeGrafter"/>
</dbReference>
<reference evidence="2 3" key="1">
    <citation type="journal article" date="2019" name="Genome Biol. Evol.">
        <title>Whole-Genome Sequencing of the Giant Devil Catfish, Bagarius yarrelli.</title>
        <authorList>
            <person name="Jiang W."/>
            <person name="Lv Y."/>
            <person name="Cheng L."/>
            <person name="Yang K."/>
            <person name="Chao B."/>
            <person name="Wang X."/>
            <person name="Li Y."/>
            <person name="Pan X."/>
            <person name="You X."/>
            <person name="Zhang Y."/>
            <person name="Yang J."/>
            <person name="Li J."/>
            <person name="Zhang X."/>
            <person name="Liu S."/>
            <person name="Sun C."/>
            <person name="Yang J."/>
            <person name="Shi Q."/>
        </authorList>
    </citation>
    <scope>NUCLEOTIDE SEQUENCE [LARGE SCALE GENOMIC DNA]</scope>
    <source>
        <strain evidence="2">JWS20170419001</strain>
        <tissue evidence="2">Muscle</tissue>
    </source>
</reference>
<keyword evidence="2" id="KW-0808">Transferase</keyword>
<dbReference type="Proteomes" id="UP000319801">
    <property type="component" value="Unassembled WGS sequence"/>
</dbReference>
<dbReference type="GO" id="GO:0005634">
    <property type="term" value="C:nucleus"/>
    <property type="evidence" value="ECO:0007669"/>
    <property type="project" value="TreeGrafter"/>
</dbReference>
<dbReference type="EMBL" id="VCAZ01000199">
    <property type="protein sequence ID" value="TTG02122.1"/>
    <property type="molecule type" value="Genomic_DNA"/>
</dbReference>
<dbReference type="GO" id="GO:0032259">
    <property type="term" value="P:methylation"/>
    <property type="evidence" value="ECO:0007669"/>
    <property type="project" value="UniProtKB-KW"/>
</dbReference>
<dbReference type="GO" id="GO:0042799">
    <property type="term" value="F:histone H4K20 methyltransferase activity"/>
    <property type="evidence" value="ECO:0007669"/>
    <property type="project" value="TreeGrafter"/>
</dbReference>
<organism evidence="2 3">
    <name type="scientific">Bagarius yarrelli</name>
    <name type="common">Goonch</name>
    <name type="synonym">Bagrus yarrelli</name>
    <dbReference type="NCBI Taxonomy" id="175774"/>
    <lineage>
        <taxon>Eukaryota</taxon>
        <taxon>Metazoa</taxon>
        <taxon>Chordata</taxon>
        <taxon>Craniata</taxon>
        <taxon>Vertebrata</taxon>
        <taxon>Euteleostomi</taxon>
        <taxon>Actinopterygii</taxon>
        <taxon>Neopterygii</taxon>
        <taxon>Teleostei</taxon>
        <taxon>Ostariophysi</taxon>
        <taxon>Siluriformes</taxon>
        <taxon>Sisoridae</taxon>
        <taxon>Sisorinae</taxon>
        <taxon>Bagarius</taxon>
    </lineage>
</organism>
<evidence type="ECO:0000313" key="3">
    <source>
        <dbReference type="Proteomes" id="UP000319801"/>
    </source>
</evidence>
<dbReference type="SMART" id="SM00317">
    <property type="entry name" value="SET"/>
    <property type="match status" value="1"/>
</dbReference>
<comment type="caution">
    <text evidence="2">The sequence shown here is derived from an EMBL/GenBank/DDBJ whole genome shotgun (WGS) entry which is preliminary data.</text>
</comment>
<accession>A0A556VAV3</accession>
<feature type="domain" description="SET" evidence="1">
    <location>
        <begin position="70"/>
        <end position="196"/>
    </location>
</feature>
<dbReference type="PANTHER" id="PTHR46167">
    <property type="entry name" value="N-LYSINE METHYLTRANSFERASE KMT5A"/>
    <property type="match status" value="1"/>
</dbReference>
<protein>
    <submittedName>
        <fullName evidence="2">N-lysine methyltransferase KMT5A-A</fullName>
    </submittedName>
</protein>
<dbReference type="OrthoDB" id="8929197at2759"/>
<dbReference type="PROSITE" id="PS50280">
    <property type="entry name" value="SET"/>
    <property type="match status" value="1"/>
</dbReference>
<dbReference type="GO" id="GO:0006357">
    <property type="term" value="P:regulation of transcription by RNA polymerase II"/>
    <property type="evidence" value="ECO:0007669"/>
    <property type="project" value="TreeGrafter"/>
</dbReference>
<dbReference type="Pfam" id="PF00856">
    <property type="entry name" value="SET"/>
    <property type="match status" value="1"/>
</dbReference>
<evidence type="ECO:0000259" key="1">
    <source>
        <dbReference type="PROSITE" id="PS50280"/>
    </source>
</evidence>
<dbReference type="SUPFAM" id="SSF82199">
    <property type="entry name" value="SET domain"/>
    <property type="match status" value="1"/>
</dbReference>
<name>A0A556VAV3_BAGYA</name>
<dbReference type="GO" id="GO:0005700">
    <property type="term" value="C:polytene chromosome"/>
    <property type="evidence" value="ECO:0007669"/>
    <property type="project" value="TreeGrafter"/>
</dbReference>
<evidence type="ECO:0000313" key="2">
    <source>
        <dbReference type="EMBL" id="TTG02122.1"/>
    </source>
</evidence>
<keyword evidence="2" id="KW-0489">Methyltransferase</keyword>